<dbReference type="Gene3D" id="3.30.710.10">
    <property type="entry name" value="Potassium Channel Kv1.1, Chain A"/>
    <property type="match status" value="1"/>
</dbReference>
<keyword evidence="2" id="KW-0677">Repeat</keyword>
<dbReference type="RefSeq" id="XP_005765565.1">
    <property type="nucleotide sequence ID" value="XM_005765508.1"/>
</dbReference>
<dbReference type="Pfam" id="PF00651">
    <property type="entry name" value="BTB"/>
    <property type="match status" value="1"/>
</dbReference>
<dbReference type="KEGG" id="ehx:EMIHUDRAFT_212874"/>
<sequence>MPSRKRARAPSTALVVRAEPSEGSLRAGLAKLWRAGTCCDVELVVEGRSFSAHRVVLAAESPCLAALVCGGFAEAGMPRIELQEISSSIFERALDFLYLQECTLASQDELQPLLRAACHFQIAPLQAACEAAVAERLDASNCLRGLALADALTLSSLRQSATDVALASFEEAAAAEDGAALAALPAAMVGALLASDELKVAKEEAVLGAAKAWLAAQQPAASSEVARGLLEHVRFPLVDDLAALERDELLLQHPALVMRAYREKVTGEATPRTRRRGKALSYEDLEIGMAVQVSGDAEFVKEQCKQVAPGADGIAGWTEGGVMEAMVGHEYKIVALGSCFRAAKLIQDGGRSFWFPYTVLLRA</sequence>
<dbReference type="SUPFAM" id="SSF54695">
    <property type="entry name" value="POZ domain"/>
    <property type="match status" value="1"/>
</dbReference>
<dbReference type="SMART" id="SM00875">
    <property type="entry name" value="BACK"/>
    <property type="match status" value="1"/>
</dbReference>
<dbReference type="InterPro" id="IPR011705">
    <property type="entry name" value="BACK"/>
</dbReference>
<dbReference type="AlphaFoldDB" id="A0A0D3IPF1"/>
<reference evidence="4" key="2">
    <citation type="submission" date="2024-10" db="UniProtKB">
        <authorList>
            <consortium name="EnsemblProtists"/>
        </authorList>
    </citation>
    <scope>IDENTIFICATION</scope>
</reference>
<name>A0A0D3IPF1_EMIH1</name>
<dbReference type="Gene3D" id="1.25.40.420">
    <property type="match status" value="1"/>
</dbReference>
<keyword evidence="1" id="KW-0880">Kelch repeat</keyword>
<dbReference type="Proteomes" id="UP000013827">
    <property type="component" value="Unassembled WGS sequence"/>
</dbReference>
<dbReference type="PROSITE" id="PS50097">
    <property type="entry name" value="BTB"/>
    <property type="match status" value="1"/>
</dbReference>
<feature type="domain" description="BTB" evidence="3">
    <location>
        <begin position="39"/>
        <end position="106"/>
    </location>
</feature>
<evidence type="ECO:0000256" key="2">
    <source>
        <dbReference type="ARBA" id="ARBA00022737"/>
    </source>
</evidence>
<reference evidence="5" key="1">
    <citation type="journal article" date="2013" name="Nature">
        <title>Pan genome of the phytoplankton Emiliania underpins its global distribution.</title>
        <authorList>
            <person name="Read B.A."/>
            <person name="Kegel J."/>
            <person name="Klute M.J."/>
            <person name="Kuo A."/>
            <person name="Lefebvre S.C."/>
            <person name="Maumus F."/>
            <person name="Mayer C."/>
            <person name="Miller J."/>
            <person name="Monier A."/>
            <person name="Salamov A."/>
            <person name="Young J."/>
            <person name="Aguilar M."/>
            <person name="Claverie J.M."/>
            <person name="Frickenhaus S."/>
            <person name="Gonzalez K."/>
            <person name="Herman E.K."/>
            <person name="Lin Y.C."/>
            <person name="Napier J."/>
            <person name="Ogata H."/>
            <person name="Sarno A.F."/>
            <person name="Shmutz J."/>
            <person name="Schroeder D."/>
            <person name="de Vargas C."/>
            <person name="Verret F."/>
            <person name="von Dassow P."/>
            <person name="Valentin K."/>
            <person name="Van de Peer Y."/>
            <person name="Wheeler G."/>
            <person name="Dacks J.B."/>
            <person name="Delwiche C.F."/>
            <person name="Dyhrman S.T."/>
            <person name="Glockner G."/>
            <person name="John U."/>
            <person name="Richards T."/>
            <person name="Worden A.Z."/>
            <person name="Zhang X."/>
            <person name="Grigoriev I.V."/>
            <person name="Allen A.E."/>
            <person name="Bidle K."/>
            <person name="Borodovsky M."/>
            <person name="Bowler C."/>
            <person name="Brownlee C."/>
            <person name="Cock J.M."/>
            <person name="Elias M."/>
            <person name="Gladyshev V.N."/>
            <person name="Groth M."/>
            <person name="Guda C."/>
            <person name="Hadaegh A."/>
            <person name="Iglesias-Rodriguez M.D."/>
            <person name="Jenkins J."/>
            <person name="Jones B.M."/>
            <person name="Lawson T."/>
            <person name="Leese F."/>
            <person name="Lindquist E."/>
            <person name="Lobanov A."/>
            <person name="Lomsadze A."/>
            <person name="Malik S.B."/>
            <person name="Marsh M.E."/>
            <person name="Mackinder L."/>
            <person name="Mock T."/>
            <person name="Mueller-Roeber B."/>
            <person name="Pagarete A."/>
            <person name="Parker M."/>
            <person name="Probert I."/>
            <person name="Quesneville H."/>
            <person name="Raines C."/>
            <person name="Rensing S.A."/>
            <person name="Riano-Pachon D.M."/>
            <person name="Richier S."/>
            <person name="Rokitta S."/>
            <person name="Shiraiwa Y."/>
            <person name="Soanes D.M."/>
            <person name="van der Giezen M."/>
            <person name="Wahlund T.M."/>
            <person name="Williams B."/>
            <person name="Wilson W."/>
            <person name="Wolfe G."/>
            <person name="Wurch L.L."/>
        </authorList>
    </citation>
    <scope>NUCLEOTIDE SEQUENCE</scope>
</reference>
<accession>A0A0D3IPF1</accession>
<dbReference type="SMART" id="SM00225">
    <property type="entry name" value="BTB"/>
    <property type="match status" value="1"/>
</dbReference>
<dbReference type="PANTHER" id="PTHR45632">
    <property type="entry name" value="LD33804P"/>
    <property type="match status" value="1"/>
</dbReference>
<evidence type="ECO:0000313" key="5">
    <source>
        <dbReference type="Proteomes" id="UP000013827"/>
    </source>
</evidence>
<organism evidence="4 5">
    <name type="scientific">Emiliania huxleyi (strain CCMP1516)</name>
    <dbReference type="NCBI Taxonomy" id="280463"/>
    <lineage>
        <taxon>Eukaryota</taxon>
        <taxon>Haptista</taxon>
        <taxon>Haptophyta</taxon>
        <taxon>Prymnesiophyceae</taxon>
        <taxon>Isochrysidales</taxon>
        <taxon>Noelaerhabdaceae</taxon>
        <taxon>Emiliania</taxon>
    </lineage>
</organism>
<dbReference type="eggNOG" id="KOG4441">
    <property type="taxonomic scope" value="Eukaryota"/>
</dbReference>
<dbReference type="STRING" id="2903.R1DQR3"/>
<proteinExistence type="predicted"/>
<dbReference type="HOGENOM" id="CLU_699150_0_0_1"/>
<evidence type="ECO:0000256" key="1">
    <source>
        <dbReference type="ARBA" id="ARBA00022441"/>
    </source>
</evidence>
<keyword evidence="5" id="KW-1185">Reference proteome</keyword>
<evidence type="ECO:0000313" key="4">
    <source>
        <dbReference type="EnsemblProtists" id="EOD13136"/>
    </source>
</evidence>
<dbReference type="Pfam" id="PF07707">
    <property type="entry name" value="BACK"/>
    <property type="match status" value="1"/>
</dbReference>
<dbReference type="GeneID" id="17259318"/>
<dbReference type="PaxDb" id="2903-EOD13136"/>
<evidence type="ECO:0000259" key="3">
    <source>
        <dbReference type="PROSITE" id="PS50097"/>
    </source>
</evidence>
<dbReference type="InterPro" id="IPR000210">
    <property type="entry name" value="BTB/POZ_dom"/>
</dbReference>
<dbReference type="PANTHER" id="PTHR45632:SF3">
    <property type="entry name" value="KELCH-LIKE PROTEIN 32"/>
    <property type="match status" value="1"/>
</dbReference>
<dbReference type="CDD" id="cd18186">
    <property type="entry name" value="BTB_POZ_ZBTB_KLHL-like"/>
    <property type="match status" value="1"/>
</dbReference>
<protein>
    <recommendedName>
        <fullName evidence="3">BTB domain-containing protein</fullName>
    </recommendedName>
</protein>
<dbReference type="EnsemblProtists" id="EOD13136">
    <property type="protein sequence ID" value="EOD13136"/>
    <property type="gene ID" value="EMIHUDRAFT_212874"/>
</dbReference>
<dbReference type="InterPro" id="IPR011333">
    <property type="entry name" value="SKP1/BTB/POZ_sf"/>
</dbReference>